<dbReference type="GO" id="GO:0005524">
    <property type="term" value="F:ATP binding"/>
    <property type="evidence" value="ECO:0007669"/>
    <property type="project" value="UniProtKB-KW"/>
</dbReference>
<keyword evidence="4 10" id="KW-0808">Transferase</keyword>
<dbReference type="PANTHER" id="PTHR39321:SF3">
    <property type="entry name" value="PHOSPHOPANTETHEINE ADENYLYLTRANSFERASE"/>
    <property type="match status" value="1"/>
</dbReference>
<evidence type="ECO:0000256" key="4">
    <source>
        <dbReference type="ARBA" id="ARBA00022679"/>
    </source>
</evidence>
<dbReference type="GO" id="GO:0009435">
    <property type="term" value="P:NAD+ biosynthetic process"/>
    <property type="evidence" value="ECO:0007669"/>
    <property type="project" value="UniProtKB-UniRule"/>
</dbReference>
<evidence type="ECO:0000256" key="2">
    <source>
        <dbReference type="ARBA" id="ARBA00005019"/>
    </source>
</evidence>
<keyword evidence="8 10" id="KW-0520">NAD</keyword>
<dbReference type="EMBL" id="MGAV01000012">
    <property type="protein sequence ID" value="OGK54875.1"/>
    <property type="molecule type" value="Genomic_DNA"/>
</dbReference>
<evidence type="ECO:0000256" key="9">
    <source>
        <dbReference type="ARBA" id="ARBA00048721"/>
    </source>
</evidence>
<evidence type="ECO:0000256" key="7">
    <source>
        <dbReference type="ARBA" id="ARBA00022840"/>
    </source>
</evidence>
<comment type="function">
    <text evidence="1 10">Catalyzes the reversible adenylation of nicotinate mononucleotide (NaMN) to nicotinic acid adenine dinucleotide (NaAD).</text>
</comment>
<evidence type="ECO:0000313" key="13">
    <source>
        <dbReference type="Proteomes" id="UP000177418"/>
    </source>
</evidence>
<name>A0A1F7JGY4_9BACT</name>
<dbReference type="Proteomes" id="UP000177418">
    <property type="component" value="Unassembled WGS sequence"/>
</dbReference>
<dbReference type="SUPFAM" id="SSF52374">
    <property type="entry name" value="Nucleotidylyl transferase"/>
    <property type="match status" value="1"/>
</dbReference>
<sequence>MKIAVLGGTFDPPHFGHLLVARQIMENFSDIDRAWLLPANTNPDKKIYAPTSHRLKMAQFLKEERIDVCDLDIKRGGETLTIDSIRQLIKIRDHKFTWIIGSDLLSTIKFWEGYGEFIKLVPFIVFPRPEYPIKSVPVGFKVLKESHLLTANYSSTVIRARVRQGLSIEGLTPHEVTNYINKHHLYKTKSVYV</sequence>
<comment type="caution">
    <text evidence="12">The sequence shown here is derived from an EMBL/GenBank/DDBJ whole genome shotgun (WGS) entry which is preliminary data.</text>
</comment>
<evidence type="ECO:0000256" key="1">
    <source>
        <dbReference type="ARBA" id="ARBA00002324"/>
    </source>
</evidence>
<evidence type="ECO:0000256" key="5">
    <source>
        <dbReference type="ARBA" id="ARBA00022695"/>
    </source>
</evidence>
<dbReference type="Gene3D" id="3.40.50.620">
    <property type="entry name" value="HUPs"/>
    <property type="match status" value="1"/>
</dbReference>
<dbReference type="EC" id="2.7.7.18" evidence="10"/>
<evidence type="ECO:0000256" key="10">
    <source>
        <dbReference type="HAMAP-Rule" id="MF_00244"/>
    </source>
</evidence>
<evidence type="ECO:0000256" key="8">
    <source>
        <dbReference type="ARBA" id="ARBA00023027"/>
    </source>
</evidence>
<dbReference type="CDD" id="cd02165">
    <property type="entry name" value="NMNAT"/>
    <property type="match status" value="1"/>
</dbReference>
<dbReference type="InterPro" id="IPR004821">
    <property type="entry name" value="Cyt_trans-like"/>
</dbReference>
<evidence type="ECO:0000313" key="12">
    <source>
        <dbReference type="EMBL" id="OGK54875.1"/>
    </source>
</evidence>
<protein>
    <recommendedName>
        <fullName evidence="10">Probable nicotinate-nucleotide adenylyltransferase</fullName>
        <ecNumber evidence="10">2.7.7.18</ecNumber>
    </recommendedName>
    <alternativeName>
        <fullName evidence="10">Deamido-NAD(+) diphosphorylase</fullName>
    </alternativeName>
    <alternativeName>
        <fullName evidence="10">Deamido-NAD(+) pyrophosphorylase</fullName>
    </alternativeName>
    <alternativeName>
        <fullName evidence="10">Nicotinate mononucleotide adenylyltransferase</fullName>
        <shortName evidence="10">NaMN adenylyltransferase</shortName>
    </alternativeName>
</protein>
<comment type="catalytic activity">
    <reaction evidence="9 10">
        <text>nicotinate beta-D-ribonucleotide + ATP + H(+) = deamido-NAD(+) + diphosphate</text>
        <dbReference type="Rhea" id="RHEA:22860"/>
        <dbReference type="ChEBI" id="CHEBI:15378"/>
        <dbReference type="ChEBI" id="CHEBI:30616"/>
        <dbReference type="ChEBI" id="CHEBI:33019"/>
        <dbReference type="ChEBI" id="CHEBI:57502"/>
        <dbReference type="ChEBI" id="CHEBI:58437"/>
        <dbReference type="EC" id="2.7.7.18"/>
    </reaction>
</comment>
<dbReference type="PANTHER" id="PTHR39321">
    <property type="entry name" value="NICOTINATE-NUCLEOTIDE ADENYLYLTRANSFERASE-RELATED"/>
    <property type="match status" value="1"/>
</dbReference>
<keyword evidence="6 10" id="KW-0547">Nucleotide-binding</keyword>
<feature type="domain" description="Cytidyltransferase-like" evidence="11">
    <location>
        <begin position="5"/>
        <end position="161"/>
    </location>
</feature>
<reference evidence="12 13" key="1">
    <citation type="journal article" date="2016" name="Nat. Commun.">
        <title>Thousands of microbial genomes shed light on interconnected biogeochemical processes in an aquifer system.</title>
        <authorList>
            <person name="Anantharaman K."/>
            <person name="Brown C.T."/>
            <person name="Hug L.A."/>
            <person name="Sharon I."/>
            <person name="Castelle C.J."/>
            <person name="Probst A.J."/>
            <person name="Thomas B.C."/>
            <person name="Singh A."/>
            <person name="Wilkins M.J."/>
            <person name="Karaoz U."/>
            <person name="Brodie E.L."/>
            <person name="Williams K.H."/>
            <person name="Hubbard S.S."/>
            <person name="Banfield J.F."/>
        </authorList>
    </citation>
    <scope>NUCLEOTIDE SEQUENCE [LARGE SCALE GENOMIC DNA]</scope>
</reference>
<dbReference type="Pfam" id="PF01467">
    <property type="entry name" value="CTP_transf_like"/>
    <property type="match status" value="1"/>
</dbReference>
<dbReference type="NCBIfam" id="TIGR00482">
    <property type="entry name" value="nicotinate (nicotinamide) nucleotide adenylyltransferase"/>
    <property type="match status" value="1"/>
</dbReference>
<dbReference type="HAMAP" id="MF_00244">
    <property type="entry name" value="NaMN_adenylyltr"/>
    <property type="match status" value="1"/>
</dbReference>
<organism evidence="12 13">
    <name type="scientific">Candidatus Roizmanbacteria bacterium RIFCSPLOWO2_02_FULL_36_11</name>
    <dbReference type="NCBI Taxonomy" id="1802071"/>
    <lineage>
        <taxon>Bacteria</taxon>
        <taxon>Candidatus Roizmaniibacteriota</taxon>
    </lineage>
</organism>
<dbReference type="InterPro" id="IPR014729">
    <property type="entry name" value="Rossmann-like_a/b/a_fold"/>
</dbReference>
<comment type="similarity">
    <text evidence="10">Belongs to the NadD family.</text>
</comment>
<proteinExistence type="inferred from homology"/>
<dbReference type="NCBIfam" id="TIGR00125">
    <property type="entry name" value="cyt_tran_rel"/>
    <property type="match status" value="1"/>
</dbReference>
<dbReference type="InterPro" id="IPR005248">
    <property type="entry name" value="NadD/NMNAT"/>
</dbReference>
<dbReference type="UniPathway" id="UPA00253">
    <property type="reaction ID" value="UER00332"/>
</dbReference>
<dbReference type="AlphaFoldDB" id="A0A1F7JGY4"/>
<keyword evidence="3 10" id="KW-0662">Pyridine nucleotide biosynthesis</keyword>
<evidence type="ECO:0000259" key="11">
    <source>
        <dbReference type="Pfam" id="PF01467"/>
    </source>
</evidence>
<evidence type="ECO:0000256" key="3">
    <source>
        <dbReference type="ARBA" id="ARBA00022642"/>
    </source>
</evidence>
<accession>A0A1F7JGY4</accession>
<keyword evidence="5 10" id="KW-0548">Nucleotidyltransferase</keyword>
<keyword evidence="7 10" id="KW-0067">ATP-binding</keyword>
<dbReference type="GO" id="GO:0004515">
    <property type="term" value="F:nicotinate-nucleotide adenylyltransferase activity"/>
    <property type="evidence" value="ECO:0007669"/>
    <property type="project" value="UniProtKB-UniRule"/>
</dbReference>
<gene>
    <name evidence="10" type="primary">nadD</name>
    <name evidence="12" type="ORF">A3H78_00115</name>
</gene>
<evidence type="ECO:0000256" key="6">
    <source>
        <dbReference type="ARBA" id="ARBA00022741"/>
    </source>
</evidence>
<comment type="pathway">
    <text evidence="2 10">Cofactor biosynthesis; NAD(+) biosynthesis; deamido-NAD(+) from nicotinate D-ribonucleotide: step 1/1.</text>
</comment>